<protein>
    <submittedName>
        <fullName evidence="2">Lipocalin family protein</fullName>
    </submittedName>
</protein>
<keyword evidence="3" id="KW-1185">Reference proteome</keyword>
<dbReference type="RefSeq" id="WP_202094138.1">
    <property type="nucleotide sequence ID" value="NZ_JAELVM010000003.1"/>
</dbReference>
<evidence type="ECO:0000259" key="1">
    <source>
        <dbReference type="Pfam" id="PF13648"/>
    </source>
</evidence>
<reference evidence="2 3" key="1">
    <citation type="submission" date="2020-12" db="EMBL/GenBank/DDBJ databases">
        <title>Chryseobacterium endoalhailicus sp. nov., isolated from seed of leguminous plant.</title>
        <authorList>
            <person name="Zhang X."/>
        </authorList>
    </citation>
    <scope>NUCLEOTIDE SEQUENCE [LARGE SCALE GENOMIC DNA]</scope>
    <source>
        <strain evidence="2 3">L7</strain>
    </source>
</reference>
<proteinExistence type="predicted"/>
<evidence type="ECO:0000313" key="2">
    <source>
        <dbReference type="EMBL" id="MBL1223134.1"/>
    </source>
</evidence>
<name>A0ABS1QM59_9FLAO</name>
<feature type="domain" description="Lipocalin-like" evidence="1">
    <location>
        <begin position="30"/>
        <end position="123"/>
    </location>
</feature>
<dbReference type="Proteomes" id="UP000661696">
    <property type="component" value="Unassembled WGS sequence"/>
</dbReference>
<dbReference type="PROSITE" id="PS51257">
    <property type="entry name" value="PROKAR_LIPOPROTEIN"/>
    <property type="match status" value="1"/>
</dbReference>
<gene>
    <name evidence="2" type="ORF">JET18_19980</name>
</gene>
<dbReference type="InterPro" id="IPR024311">
    <property type="entry name" value="Lipocalin-like"/>
</dbReference>
<sequence length="147" mass="17328">MKKIFLPLTLFAMMGCSDNNDEKEDDQRTMIGTWKMTKVEAYKSSIKETETRVPTGCDAEMTNEFRSGDMTTIHFTKKNNVCVPDETVTRKYTYDQQSKKFWYEEEYDYPYRVPQLTATQMILESNVDDIDGDGINDVIKYYFQRIK</sequence>
<dbReference type="Pfam" id="PF13648">
    <property type="entry name" value="Lipocalin_4"/>
    <property type="match status" value="1"/>
</dbReference>
<evidence type="ECO:0000313" key="3">
    <source>
        <dbReference type="Proteomes" id="UP000661696"/>
    </source>
</evidence>
<dbReference type="EMBL" id="JAELVM010000003">
    <property type="protein sequence ID" value="MBL1223134.1"/>
    <property type="molecule type" value="Genomic_DNA"/>
</dbReference>
<organism evidence="2 3">
    <name type="scientific">Chryseobacterium endalhagicum</name>
    <dbReference type="NCBI Taxonomy" id="2797638"/>
    <lineage>
        <taxon>Bacteria</taxon>
        <taxon>Pseudomonadati</taxon>
        <taxon>Bacteroidota</taxon>
        <taxon>Flavobacteriia</taxon>
        <taxon>Flavobacteriales</taxon>
        <taxon>Weeksellaceae</taxon>
        <taxon>Chryseobacterium group</taxon>
        <taxon>Chryseobacterium</taxon>
    </lineage>
</organism>
<comment type="caution">
    <text evidence="2">The sequence shown here is derived from an EMBL/GenBank/DDBJ whole genome shotgun (WGS) entry which is preliminary data.</text>
</comment>
<accession>A0ABS1QM59</accession>